<reference evidence="5 6" key="1">
    <citation type="journal article" date="2019" name="Int. J. Syst. Evol. Microbiol.">
        <title>The Global Catalogue of Microorganisms (GCM) 10K type strain sequencing project: providing services to taxonomists for standard genome sequencing and annotation.</title>
        <authorList>
            <consortium name="The Broad Institute Genomics Platform"/>
            <consortium name="The Broad Institute Genome Sequencing Center for Infectious Disease"/>
            <person name="Wu L."/>
            <person name="Ma J."/>
        </authorList>
    </citation>
    <scope>NUCLEOTIDE SEQUENCE [LARGE SCALE GENOMIC DNA]</scope>
    <source>
        <strain evidence="5 6">NBRC 111368</strain>
    </source>
</reference>
<comment type="caution">
    <text evidence="5">The sequence shown here is derived from an EMBL/GenBank/DDBJ whole genome shotgun (WGS) entry which is preliminary data.</text>
</comment>
<protein>
    <submittedName>
        <fullName evidence="5">Sulfatase</fullName>
    </submittedName>
</protein>
<sequence>MFSETAEWLADNREWPQWFCYVDSFDVHEPFHIPEPYASMYTDEDPEDPELPFWPFYGPVSGDGEELSERAKQKNPDAHGQSALSERQIEFVRSQYAGNVTFADEWFGQVLDQLDADGLWSDTMVIVTADHGFYLGEHGWMGKPEAPLYDVIAHTPLFVWHPESDLMGDRVPQLTSAVDLYATILDALDIKDADPVHGQSLTPLLHGETTEHRDYALYGYWGSSVNVTDGEYTYLRACDESVESYCHSTTMMNPHAWFTPVRPKEDAESGQFLPYTDTPVWRYSAPSYPRNEEMMLFDSDADPWQQNDLVDEDPDAHERMRRLLGDALADLNAPLVQYDRLGLSSPS</sequence>
<dbReference type="Gene3D" id="3.30.1120.10">
    <property type="match status" value="1"/>
</dbReference>
<accession>A0ABD5RX41</accession>
<keyword evidence="2" id="KW-0378">Hydrolase</keyword>
<evidence type="ECO:0000256" key="3">
    <source>
        <dbReference type="SAM" id="MobiDB-lite"/>
    </source>
</evidence>
<dbReference type="Pfam" id="PF00884">
    <property type="entry name" value="Sulfatase"/>
    <property type="match status" value="1"/>
</dbReference>
<dbReference type="GO" id="GO:0046872">
    <property type="term" value="F:metal ion binding"/>
    <property type="evidence" value="ECO:0007669"/>
    <property type="project" value="UniProtKB-KW"/>
</dbReference>
<name>A0ABD5RX41_9EURY</name>
<feature type="domain" description="Sulfatase N-terminal" evidence="4">
    <location>
        <begin position="2"/>
        <end position="190"/>
    </location>
</feature>
<dbReference type="AlphaFoldDB" id="A0ABD5RX41"/>
<evidence type="ECO:0000313" key="6">
    <source>
        <dbReference type="Proteomes" id="UP001596328"/>
    </source>
</evidence>
<dbReference type="GO" id="GO:0016787">
    <property type="term" value="F:hydrolase activity"/>
    <property type="evidence" value="ECO:0007669"/>
    <property type="project" value="UniProtKB-KW"/>
</dbReference>
<dbReference type="Gene3D" id="3.40.720.10">
    <property type="entry name" value="Alkaline Phosphatase, subunit A"/>
    <property type="match status" value="1"/>
</dbReference>
<evidence type="ECO:0000259" key="4">
    <source>
        <dbReference type="Pfam" id="PF00884"/>
    </source>
</evidence>
<keyword evidence="1" id="KW-0479">Metal-binding</keyword>
<keyword evidence="6" id="KW-1185">Reference proteome</keyword>
<dbReference type="PANTHER" id="PTHR45953:SF1">
    <property type="entry name" value="IDURONATE 2-SULFATASE"/>
    <property type="match status" value="1"/>
</dbReference>
<dbReference type="InterPro" id="IPR017850">
    <property type="entry name" value="Alkaline_phosphatase_core_sf"/>
</dbReference>
<feature type="region of interest" description="Disordered" evidence="3">
    <location>
        <begin position="63"/>
        <end position="83"/>
    </location>
</feature>
<dbReference type="EMBL" id="JBHSWU010000027">
    <property type="protein sequence ID" value="MFC6723588.1"/>
    <property type="molecule type" value="Genomic_DNA"/>
</dbReference>
<dbReference type="PANTHER" id="PTHR45953">
    <property type="entry name" value="IDURONATE 2-SULFATASE"/>
    <property type="match status" value="1"/>
</dbReference>
<dbReference type="SUPFAM" id="SSF53649">
    <property type="entry name" value="Alkaline phosphatase-like"/>
    <property type="match status" value="1"/>
</dbReference>
<dbReference type="Proteomes" id="UP001596328">
    <property type="component" value="Unassembled WGS sequence"/>
</dbReference>
<feature type="compositionally biased region" description="Basic and acidic residues" evidence="3">
    <location>
        <begin position="67"/>
        <end position="77"/>
    </location>
</feature>
<organism evidence="5 6">
    <name type="scientific">Halobium palmae</name>
    <dbReference type="NCBI Taxonomy" id="1776492"/>
    <lineage>
        <taxon>Archaea</taxon>
        <taxon>Methanobacteriati</taxon>
        <taxon>Methanobacteriota</taxon>
        <taxon>Stenosarchaea group</taxon>
        <taxon>Halobacteria</taxon>
        <taxon>Halobacteriales</taxon>
        <taxon>Haloferacaceae</taxon>
        <taxon>Halobium</taxon>
    </lineage>
</organism>
<dbReference type="InterPro" id="IPR000917">
    <property type="entry name" value="Sulfatase_N"/>
</dbReference>
<evidence type="ECO:0000256" key="1">
    <source>
        <dbReference type="ARBA" id="ARBA00022723"/>
    </source>
</evidence>
<proteinExistence type="predicted"/>
<evidence type="ECO:0000256" key="2">
    <source>
        <dbReference type="ARBA" id="ARBA00022801"/>
    </source>
</evidence>
<evidence type="ECO:0000313" key="5">
    <source>
        <dbReference type="EMBL" id="MFC6723588.1"/>
    </source>
</evidence>
<gene>
    <name evidence="5" type="ORF">ACFQE1_04115</name>
</gene>